<dbReference type="PATRIC" id="fig|158500.4.peg.4836"/>
<evidence type="ECO:0000313" key="1">
    <source>
        <dbReference type="EMBL" id="EZP74695.1"/>
    </source>
</evidence>
<dbReference type="Gene3D" id="1.10.540.10">
    <property type="entry name" value="Acyl-CoA dehydrogenase/oxidase, N-terminal domain"/>
    <property type="match status" value="1"/>
</dbReference>
<dbReference type="PANTHER" id="PTHR43884:SF12">
    <property type="entry name" value="ISOVALERYL-COA DEHYDROGENASE, MITOCHONDRIAL-RELATED"/>
    <property type="match status" value="1"/>
</dbReference>
<accession>A0A031JPR3</accession>
<dbReference type="GO" id="GO:0003995">
    <property type="term" value="F:acyl-CoA dehydrogenase activity"/>
    <property type="evidence" value="ECO:0007669"/>
    <property type="project" value="TreeGrafter"/>
</dbReference>
<dbReference type="eggNOG" id="COG1960">
    <property type="taxonomic scope" value="Bacteria"/>
</dbReference>
<dbReference type="InterPro" id="IPR037069">
    <property type="entry name" value="AcylCoA_DH/ox_N_sf"/>
</dbReference>
<evidence type="ECO:0000313" key="2">
    <source>
        <dbReference type="Proteomes" id="UP000024329"/>
    </source>
</evidence>
<dbReference type="AlphaFoldDB" id="A0A031JPR3"/>
<gene>
    <name evidence="1" type="ORF">BV97_04760</name>
</gene>
<proteinExistence type="predicted"/>
<protein>
    <submittedName>
        <fullName evidence="1">Acyl-CoA dehydrogenase</fullName>
    </submittedName>
</protein>
<sequence>MILDQHERVMETTADIVDRLATLGAGYDAAPNFPCDSLAVLVESGHHRRFAPEACGGVRFENEAARACAMAKTLREVGRGDLSIGRLYEGHVNAMSLFDWYGTRDQQDWLTQVLDRGAWFGVWATEPSPGVRIVGGAAMSLVGQKMFASGAGGLDYTLVTAAGEGTDRRLVIVPANEQARTDLSGWRVRGMRASVSGRYLLDAIAVEPRMLLGQPGDYDRDPRFTAGAWRFCAAQLGGIEALVAEIRSTMGDAGRNEPQQRARFADAVVAVRTAGFWVDEAARRFASGHDDAVAVARLTRGVVENAGFAVMEAAARILGTRSAFDGERADKIIRDLSLYLRQAGPDHARDEAAQMLLDHDIWDESDRLW</sequence>
<dbReference type="PANTHER" id="PTHR43884">
    <property type="entry name" value="ACYL-COA DEHYDROGENASE"/>
    <property type="match status" value="1"/>
</dbReference>
<organism evidence="1 2">
    <name type="scientific">Novosphingobium resinovorum</name>
    <dbReference type="NCBI Taxonomy" id="158500"/>
    <lineage>
        <taxon>Bacteria</taxon>
        <taxon>Pseudomonadati</taxon>
        <taxon>Pseudomonadota</taxon>
        <taxon>Alphaproteobacteria</taxon>
        <taxon>Sphingomonadales</taxon>
        <taxon>Sphingomonadaceae</taxon>
        <taxon>Novosphingobium</taxon>
    </lineage>
</organism>
<dbReference type="InterPro" id="IPR046373">
    <property type="entry name" value="Acyl-CoA_Oxase/DH_mid-dom_sf"/>
</dbReference>
<dbReference type="EMBL" id="JFYZ01000042">
    <property type="protein sequence ID" value="EZP74695.1"/>
    <property type="molecule type" value="Genomic_DNA"/>
</dbReference>
<dbReference type="InterPro" id="IPR009100">
    <property type="entry name" value="AcylCoA_DH/oxidase_NM_dom_sf"/>
</dbReference>
<reference evidence="1 2" key="1">
    <citation type="submission" date="2014-03" db="EMBL/GenBank/DDBJ databases">
        <title>Whole genome sequence of Novosphingobium resinovorum KF1.</title>
        <authorList>
            <person name="Gan H.M."/>
            <person name="Gan H.Y."/>
            <person name="Chew T.H."/>
            <person name="Savka M.A."/>
        </authorList>
    </citation>
    <scope>NUCLEOTIDE SEQUENCE [LARGE SCALE GENOMIC DNA]</scope>
    <source>
        <strain evidence="1 2">KF1</strain>
    </source>
</reference>
<name>A0A031JPR3_9SPHN</name>
<dbReference type="Proteomes" id="UP000024329">
    <property type="component" value="Unassembled WGS sequence"/>
</dbReference>
<dbReference type="InterPro" id="IPR036250">
    <property type="entry name" value="AcylCo_DH-like_C"/>
</dbReference>
<dbReference type="SUPFAM" id="SSF56645">
    <property type="entry name" value="Acyl-CoA dehydrogenase NM domain-like"/>
    <property type="match status" value="1"/>
</dbReference>
<dbReference type="GO" id="GO:0050660">
    <property type="term" value="F:flavin adenine dinucleotide binding"/>
    <property type="evidence" value="ECO:0007669"/>
    <property type="project" value="InterPro"/>
</dbReference>
<comment type="caution">
    <text evidence="1">The sequence shown here is derived from an EMBL/GenBank/DDBJ whole genome shotgun (WGS) entry which is preliminary data.</text>
</comment>
<dbReference type="Gene3D" id="2.40.110.10">
    <property type="entry name" value="Butyryl-CoA Dehydrogenase, subunit A, domain 2"/>
    <property type="match status" value="1"/>
</dbReference>
<dbReference type="SUPFAM" id="SSF47203">
    <property type="entry name" value="Acyl-CoA dehydrogenase C-terminal domain-like"/>
    <property type="match status" value="1"/>
</dbReference>